<dbReference type="RefSeq" id="WP_077279083.1">
    <property type="nucleotide sequence ID" value="NZ_MVBK01000059.1"/>
</dbReference>
<dbReference type="InterPro" id="IPR035068">
    <property type="entry name" value="TldD/PmbA_N"/>
</dbReference>
<dbReference type="InterPro" id="IPR036059">
    <property type="entry name" value="TldD/PmbA_sf"/>
</dbReference>
<protein>
    <submittedName>
        <fullName evidence="8">Peptidase C69</fullName>
    </submittedName>
</protein>
<evidence type="ECO:0000259" key="6">
    <source>
        <dbReference type="Pfam" id="PF19289"/>
    </source>
</evidence>
<dbReference type="GO" id="GO:0005829">
    <property type="term" value="C:cytosol"/>
    <property type="evidence" value="ECO:0007669"/>
    <property type="project" value="TreeGrafter"/>
</dbReference>
<evidence type="ECO:0000256" key="3">
    <source>
        <dbReference type="ARBA" id="ARBA00022801"/>
    </source>
</evidence>
<comment type="similarity">
    <text evidence="1">Belongs to the peptidase U62 family.</text>
</comment>
<reference evidence="8 9" key="1">
    <citation type="submission" date="2017-02" db="EMBL/GenBank/DDBJ databases">
        <title>Genomic diversity within the haloalkaliphilic genus Thioalkalivibrio.</title>
        <authorList>
            <person name="Ahn A.-C."/>
            <person name="Meier-Kolthoff J."/>
            <person name="Overmars L."/>
            <person name="Richter M."/>
            <person name="Woyke T."/>
            <person name="Sorokin D.Y."/>
            <person name="Muyzer G."/>
        </authorList>
    </citation>
    <scope>NUCLEOTIDE SEQUENCE [LARGE SCALE GENOMIC DNA]</scope>
    <source>
        <strain evidence="8 9">ALJD</strain>
    </source>
</reference>
<sequence>MHFQRAFEQFLSVVPQVEFWSLRLVGEDTETLRVRAGVVEPPARSLDQGAHITLVDRGGLAYAATSDLTRDGLRAACEQALRWLACSRRHPLFDTDLFPRPRQSGEYATPVEIPWAHWPLEEKLDRLHHIDRALAIHDCIVDRQARMTRRHVQTHLHTSDGVEIEQHQHILMPGYAAVANRGAQTQVRTGGGWNSGGQGGLEVLERFRFHDDAARVAHEALTLLDAPECPEAVASLVLMPSQMMLQIHESIGHPLELDRILGDERNYAGGSFVSTDMFGHYRYGSELLNVTFDPAFPGELAAYGYDDEGTPAERTWLIRDGILERPLGGALSSARAGLPGVANARACAWNRPAVDRMANLNVEPGESSLEDLIASVGYGVLMDTNRSWSIDDRRNKFQFGCEWGRMIRDGELREVVRNPCYRGISAEFWRNLAGVGTADTVEAWGTPSCGKAEPNQMIHVGHASPPCLFHDVEVFGGD</sequence>
<dbReference type="AlphaFoldDB" id="A0A1V3NFH8"/>
<dbReference type="InterPro" id="IPR051463">
    <property type="entry name" value="Peptidase_U62_metallo"/>
</dbReference>
<comment type="caution">
    <text evidence="8">The sequence shown here is derived from an EMBL/GenBank/DDBJ whole genome shotgun (WGS) entry which is preliminary data.</text>
</comment>
<dbReference type="GO" id="GO:0008237">
    <property type="term" value="F:metallopeptidase activity"/>
    <property type="evidence" value="ECO:0007669"/>
    <property type="project" value="UniProtKB-KW"/>
</dbReference>
<feature type="domain" description="Metalloprotease TldD/E central" evidence="7">
    <location>
        <begin position="114"/>
        <end position="222"/>
    </location>
</feature>
<dbReference type="Gene3D" id="3.30.2290.10">
    <property type="entry name" value="PmbA/TldD superfamily"/>
    <property type="match status" value="1"/>
</dbReference>
<dbReference type="Pfam" id="PF19289">
    <property type="entry name" value="PmbA_TldD_3rd"/>
    <property type="match status" value="1"/>
</dbReference>
<accession>A0A1V3NFH8</accession>
<dbReference type="Pfam" id="PF19290">
    <property type="entry name" value="PmbA_TldD_2nd"/>
    <property type="match status" value="1"/>
</dbReference>
<proteinExistence type="inferred from homology"/>
<dbReference type="InterPro" id="IPR045569">
    <property type="entry name" value="Metalloprtase-TldD/E_C"/>
</dbReference>
<dbReference type="Pfam" id="PF01523">
    <property type="entry name" value="PmbA_TldD_1st"/>
    <property type="match status" value="1"/>
</dbReference>
<evidence type="ECO:0000313" key="8">
    <source>
        <dbReference type="EMBL" id="OOG23683.1"/>
    </source>
</evidence>
<dbReference type="OrthoDB" id="9803213at2"/>
<keyword evidence="4" id="KW-0482">Metalloprotease</keyword>
<evidence type="ECO:0000259" key="5">
    <source>
        <dbReference type="Pfam" id="PF01523"/>
    </source>
</evidence>
<feature type="domain" description="Metalloprotease TldD/E C-terminal" evidence="6">
    <location>
        <begin position="237"/>
        <end position="469"/>
    </location>
</feature>
<dbReference type="SUPFAM" id="SSF111283">
    <property type="entry name" value="Putative modulator of DNA gyrase, PmbA/TldD"/>
    <property type="match status" value="1"/>
</dbReference>
<evidence type="ECO:0000256" key="2">
    <source>
        <dbReference type="ARBA" id="ARBA00022670"/>
    </source>
</evidence>
<keyword evidence="2" id="KW-0645">Protease</keyword>
<dbReference type="EMBL" id="MVBK01000059">
    <property type="protein sequence ID" value="OOG23683.1"/>
    <property type="molecule type" value="Genomic_DNA"/>
</dbReference>
<keyword evidence="9" id="KW-1185">Reference proteome</keyword>
<gene>
    <name evidence="8" type="ORF">B1C78_10370</name>
</gene>
<evidence type="ECO:0000256" key="1">
    <source>
        <dbReference type="ARBA" id="ARBA00005836"/>
    </source>
</evidence>
<evidence type="ECO:0000313" key="9">
    <source>
        <dbReference type="Proteomes" id="UP000189462"/>
    </source>
</evidence>
<dbReference type="InterPro" id="IPR045570">
    <property type="entry name" value="Metalloprtase-TldD/E_cen_dom"/>
</dbReference>
<organism evidence="8 9">
    <name type="scientific">Thioalkalivibrio denitrificans</name>
    <dbReference type="NCBI Taxonomy" id="108003"/>
    <lineage>
        <taxon>Bacteria</taxon>
        <taxon>Pseudomonadati</taxon>
        <taxon>Pseudomonadota</taxon>
        <taxon>Gammaproteobacteria</taxon>
        <taxon>Chromatiales</taxon>
        <taxon>Ectothiorhodospiraceae</taxon>
        <taxon>Thioalkalivibrio</taxon>
    </lineage>
</organism>
<name>A0A1V3NFH8_9GAMM</name>
<evidence type="ECO:0000259" key="7">
    <source>
        <dbReference type="Pfam" id="PF19290"/>
    </source>
</evidence>
<evidence type="ECO:0000256" key="4">
    <source>
        <dbReference type="ARBA" id="ARBA00023049"/>
    </source>
</evidence>
<keyword evidence="3" id="KW-0378">Hydrolase</keyword>
<dbReference type="Proteomes" id="UP000189462">
    <property type="component" value="Unassembled WGS sequence"/>
</dbReference>
<dbReference type="PANTHER" id="PTHR30624">
    <property type="entry name" value="UNCHARACTERIZED PROTEIN TLDD AND PMBA"/>
    <property type="match status" value="1"/>
</dbReference>
<dbReference type="PANTHER" id="PTHR30624:SF10">
    <property type="entry name" value="CONSERVED PROTEIN"/>
    <property type="match status" value="1"/>
</dbReference>
<dbReference type="InterPro" id="IPR002510">
    <property type="entry name" value="Metalloprtase-TldD/E_N"/>
</dbReference>
<dbReference type="STRING" id="108003.B1C78_10370"/>
<feature type="domain" description="Metalloprotease TldD/E N-terminal" evidence="5">
    <location>
        <begin position="20"/>
        <end position="82"/>
    </location>
</feature>
<dbReference type="GO" id="GO:0006508">
    <property type="term" value="P:proteolysis"/>
    <property type="evidence" value="ECO:0007669"/>
    <property type="project" value="UniProtKB-KW"/>
</dbReference>